<reference evidence="2" key="3">
    <citation type="submission" date="2020-02" db="EMBL/GenBank/DDBJ databases">
        <authorList>
            <person name="Matsumoto Y."/>
            <person name="Kinjo T."/>
            <person name="Motooka D."/>
            <person name="Nabeya D."/>
            <person name="Jung N."/>
            <person name="Uechi K."/>
            <person name="Horii T."/>
            <person name="Iida T."/>
            <person name="Fujita J."/>
            <person name="Nakamura S."/>
        </authorList>
    </citation>
    <scope>NUCLEOTIDE SEQUENCE</scope>
    <source>
        <strain evidence="2">JCM 12687</strain>
    </source>
</reference>
<dbReference type="SUPFAM" id="SSF140453">
    <property type="entry name" value="EsxAB dimer-like"/>
    <property type="match status" value="1"/>
</dbReference>
<accession>A0A7I7WBK4</accession>
<evidence type="ECO:0000313" key="4">
    <source>
        <dbReference type="Proteomes" id="UP000192441"/>
    </source>
</evidence>
<sequence length="268" mass="26863">MALQTDVPVLAKEAANFERIADELKTVLARVESTATEMDSHWQGIAAKAAQSAIQRFHEAASAQVQQLNEISTNIHTAGAQYRGTDDERAGAIAGAMAPAMGTAGAPAGTASAPAAQPNGQVHPAMATPVGNTGQFQYGGTTPGVWTHGNDAPNPVQLAGFEAKQDGPGPAPPPPPAPPVTGNPVRLPPRTTMNTAPPTAMNPTDHDPSKHPCGPDDVAIDITEAAGGAAGIASGIAGEVPTAAGSTAIVLGGMSALGDAVKKLSQCE</sequence>
<dbReference type="Gene3D" id="1.10.287.1060">
    <property type="entry name" value="ESAT-6-like"/>
    <property type="match status" value="1"/>
</dbReference>
<evidence type="ECO:0000256" key="1">
    <source>
        <dbReference type="SAM" id="MobiDB-lite"/>
    </source>
</evidence>
<gene>
    <name evidence="3" type="ORF">BST20_16495</name>
    <name evidence="2" type="ORF">MBRA_44770</name>
</gene>
<organism evidence="3 4">
    <name type="scientific">Mycobacterium branderi</name>
    <dbReference type="NCBI Taxonomy" id="43348"/>
    <lineage>
        <taxon>Bacteria</taxon>
        <taxon>Bacillati</taxon>
        <taxon>Actinomycetota</taxon>
        <taxon>Actinomycetes</taxon>
        <taxon>Mycobacteriales</taxon>
        <taxon>Mycobacteriaceae</taxon>
        <taxon>Mycobacterium</taxon>
    </lineage>
</organism>
<name>A0A7I7WBK4_9MYCO</name>
<feature type="compositionally biased region" description="Pro residues" evidence="1">
    <location>
        <begin position="169"/>
        <end position="181"/>
    </location>
</feature>
<reference evidence="2 5" key="2">
    <citation type="journal article" date="2019" name="Emerg. Microbes Infect.">
        <title>Comprehensive subspecies identification of 175 nontuberculous mycobacteria species based on 7547 genomic profiles.</title>
        <authorList>
            <person name="Matsumoto Y."/>
            <person name="Kinjo T."/>
            <person name="Motooka D."/>
            <person name="Nabeya D."/>
            <person name="Jung N."/>
            <person name="Uechi K."/>
            <person name="Horii T."/>
            <person name="Iida T."/>
            <person name="Fujita J."/>
            <person name="Nakamura S."/>
        </authorList>
    </citation>
    <scope>NUCLEOTIDE SEQUENCE [LARGE SCALE GENOMIC DNA]</scope>
    <source>
        <strain evidence="2 5">JCM 12687</strain>
    </source>
</reference>
<dbReference type="Proteomes" id="UP000467379">
    <property type="component" value="Chromosome"/>
</dbReference>
<dbReference type="AlphaFoldDB" id="A0A7I7WBK4"/>
<dbReference type="EMBL" id="MVHM01000010">
    <property type="protein sequence ID" value="ORA36153.1"/>
    <property type="molecule type" value="Genomic_DNA"/>
</dbReference>
<protein>
    <recommendedName>
        <fullName evidence="6">WXG100 family type VII secretion target</fullName>
    </recommendedName>
</protein>
<dbReference type="RefSeq" id="WP_083132469.1">
    <property type="nucleotide sequence ID" value="NZ_AP022606.1"/>
</dbReference>
<evidence type="ECO:0000313" key="2">
    <source>
        <dbReference type="EMBL" id="BBZ14282.1"/>
    </source>
</evidence>
<dbReference type="Proteomes" id="UP000192441">
    <property type="component" value="Unassembled WGS sequence"/>
</dbReference>
<evidence type="ECO:0000313" key="5">
    <source>
        <dbReference type="Proteomes" id="UP000467379"/>
    </source>
</evidence>
<keyword evidence="5" id="KW-1185">Reference proteome</keyword>
<dbReference type="InterPro" id="IPR036689">
    <property type="entry name" value="ESAT-6-like_sf"/>
</dbReference>
<dbReference type="EMBL" id="AP022606">
    <property type="protein sequence ID" value="BBZ14282.1"/>
    <property type="molecule type" value="Genomic_DNA"/>
</dbReference>
<proteinExistence type="predicted"/>
<evidence type="ECO:0000313" key="3">
    <source>
        <dbReference type="EMBL" id="ORA36153.1"/>
    </source>
</evidence>
<feature type="region of interest" description="Disordered" evidence="1">
    <location>
        <begin position="149"/>
        <end position="210"/>
    </location>
</feature>
<dbReference type="OrthoDB" id="4640046at2"/>
<dbReference type="Pfam" id="PF06013">
    <property type="entry name" value="WXG100"/>
    <property type="match status" value="1"/>
</dbReference>
<reference evidence="3 4" key="1">
    <citation type="submission" date="2016-12" db="EMBL/GenBank/DDBJ databases">
        <title>The new phylogeny of genus Mycobacterium.</title>
        <authorList>
            <person name="Tortoli E."/>
            <person name="Trovato A."/>
            <person name="Cirillo D.M."/>
        </authorList>
    </citation>
    <scope>NUCLEOTIDE SEQUENCE [LARGE SCALE GENOMIC DNA]</scope>
    <source>
        <strain evidence="3 4">DSM 44624</strain>
    </source>
</reference>
<evidence type="ECO:0008006" key="6">
    <source>
        <dbReference type="Google" id="ProtNLM"/>
    </source>
</evidence>
<dbReference type="NCBIfam" id="TIGR03930">
    <property type="entry name" value="WXG100_ESAT6"/>
    <property type="match status" value="1"/>
</dbReference>
<dbReference type="InterPro" id="IPR010310">
    <property type="entry name" value="T7SS_ESAT-6-like"/>
</dbReference>